<accession>A0ABR7R7K8</accession>
<proteinExistence type="predicted"/>
<keyword evidence="3" id="KW-1185">Reference proteome</keyword>
<evidence type="ECO:0000313" key="2">
    <source>
        <dbReference type="EMBL" id="MBC9177754.1"/>
    </source>
</evidence>
<feature type="region of interest" description="Disordered" evidence="1">
    <location>
        <begin position="1"/>
        <end position="30"/>
    </location>
</feature>
<feature type="compositionally biased region" description="Basic and acidic residues" evidence="1">
    <location>
        <begin position="164"/>
        <end position="176"/>
    </location>
</feature>
<protein>
    <submittedName>
        <fullName evidence="2">Uncharacterized protein</fullName>
    </submittedName>
</protein>
<comment type="caution">
    <text evidence="2">The sequence shown here is derived from an EMBL/GenBank/DDBJ whole genome shotgun (WGS) entry which is preliminary data.</text>
</comment>
<feature type="compositionally biased region" description="Pro residues" evidence="1">
    <location>
        <begin position="133"/>
        <end position="143"/>
    </location>
</feature>
<reference evidence="2 3" key="1">
    <citation type="journal article" date="2009" name="Int. J. Syst. Evol. Microbiol.">
        <title>Transfer of Teichococcus ludipueritiae and Muricoccus roseus to the genus Roseomonas, as Roseomonas ludipueritiae comb. nov. and Roseomonas rosea comb. nov., respectively, and emended description of the genus Roseomonas.</title>
        <authorList>
            <person name="Sanchez-Porro C."/>
            <person name="Gallego V."/>
            <person name="Busse H.J."/>
            <person name="Kampfer P."/>
            <person name="Ventosa A."/>
        </authorList>
    </citation>
    <scope>NUCLEOTIDE SEQUENCE [LARGE SCALE GENOMIC DNA]</scope>
    <source>
        <strain evidence="2 3">DSM 14915</strain>
    </source>
</reference>
<sequence>MARRGRGPAPGHPAKRGTAGKTDGDGGAPSLSAVLASGTLALSDGFGAAVGQVRADAYRLSVDTPSPREDRILEKLVSGLERNKDYADERTRSVVNAVLAALLRFFVHRLDSTRANDPGSFYLFASTERLNPFAPPGTSPPPAKEAAPAAPAGAKAASKKTTKPKVEKPAKATPERDQFERNLQLDFANFLRASLGGAVHLERSDVAGGRADIVVDHLAVRLVIEVKREDDDASHEGLRARYGAQASEYSNTNARIGFLLVLDRSRKDGTSGDIEEKFSVQTITKTGDKEPRMLVFAVMPGKRKRPSELQLGE</sequence>
<evidence type="ECO:0000313" key="3">
    <source>
        <dbReference type="Proteomes" id="UP000603940"/>
    </source>
</evidence>
<feature type="compositionally biased region" description="Low complexity" evidence="1">
    <location>
        <begin position="144"/>
        <end position="156"/>
    </location>
</feature>
<dbReference type="EMBL" id="JACTUZ010000049">
    <property type="protein sequence ID" value="MBC9177754.1"/>
    <property type="molecule type" value="Genomic_DNA"/>
</dbReference>
<name>A0ABR7R7K8_9PROT</name>
<dbReference type="RefSeq" id="WP_187778874.1">
    <property type="nucleotide sequence ID" value="NZ_JACTUZ010000049.1"/>
</dbReference>
<organism evidence="2 3">
    <name type="scientific">Pseudoroseomonas ludipueritiae</name>
    <dbReference type="NCBI Taxonomy" id="198093"/>
    <lineage>
        <taxon>Bacteria</taxon>
        <taxon>Pseudomonadati</taxon>
        <taxon>Pseudomonadota</taxon>
        <taxon>Alphaproteobacteria</taxon>
        <taxon>Acetobacterales</taxon>
        <taxon>Acetobacteraceae</taxon>
        <taxon>Pseudoroseomonas</taxon>
    </lineage>
</organism>
<evidence type="ECO:0000256" key="1">
    <source>
        <dbReference type="SAM" id="MobiDB-lite"/>
    </source>
</evidence>
<feature type="region of interest" description="Disordered" evidence="1">
    <location>
        <begin position="133"/>
        <end position="176"/>
    </location>
</feature>
<dbReference type="Proteomes" id="UP000603940">
    <property type="component" value="Unassembled WGS sequence"/>
</dbReference>
<gene>
    <name evidence="2" type="ORF">IBL25_12470</name>
</gene>